<dbReference type="Proteomes" id="UP001064971">
    <property type="component" value="Plasmid pDAETH-2"/>
</dbReference>
<dbReference type="RefSeq" id="WP_264778309.1">
    <property type="nucleotide sequence ID" value="NZ_AP026562.1"/>
</dbReference>
<feature type="domain" description="Saccharopine dehydrogenase NADP binding" evidence="1">
    <location>
        <begin position="8"/>
        <end position="102"/>
    </location>
</feature>
<dbReference type="Pfam" id="PF03435">
    <property type="entry name" value="Sacchrp_dh_NADP"/>
    <property type="match status" value="1"/>
</dbReference>
<dbReference type="SUPFAM" id="SSF51735">
    <property type="entry name" value="NAD(P)-binding Rossmann-fold domains"/>
    <property type="match status" value="1"/>
</dbReference>
<reference evidence="2" key="1">
    <citation type="submission" date="2022-07" db="EMBL/GenBank/DDBJ databases">
        <title>Complete Genome Sequence of the Radioresistant Bacterium Deinococcus aetherius ST0316, Isolated from the Air Dust collected in Lower Stratosphere above Japan.</title>
        <authorList>
            <person name="Satoh K."/>
            <person name="Hagiwara K."/>
            <person name="Katsumata K."/>
            <person name="Kubo A."/>
            <person name="Yokobori S."/>
            <person name="Yamagishi A."/>
            <person name="Oono Y."/>
            <person name="Narumi I."/>
        </authorList>
    </citation>
    <scope>NUCLEOTIDE SEQUENCE</scope>
    <source>
        <strain evidence="2">ST0316</strain>
        <plasmid evidence="2">pDAETH-2</plasmid>
    </source>
</reference>
<keyword evidence="3" id="KW-1185">Reference proteome</keyword>
<organism evidence="2 3">
    <name type="scientific">Deinococcus aetherius</name>
    <dbReference type="NCBI Taxonomy" id="200252"/>
    <lineage>
        <taxon>Bacteria</taxon>
        <taxon>Thermotogati</taxon>
        <taxon>Deinococcota</taxon>
        <taxon>Deinococci</taxon>
        <taxon>Deinococcales</taxon>
        <taxon>Deinococcaceae</taxon>
        <taxon>Deinococcus</taxon>
    </lineage>
</organism>
<dbReference type="PANTHER" id="PTHR43781:SF1">
    <property type="entry name" value="SACCHAROPINE DEHYDROGENASE"/>
    <property type="match status" value="1"/>
</dbReference>
<evidence type="ECO:0000313" key="3">
    <source>
        <dbReference type="Proteomes" id="UP001064971"/>
    </source>
</evidence>
<gene>
    <name evidence="2" type="ORF">DAETH_44490</name>
</gene>
<dbReference type="PANTHER" id="PTHR43781">
    <property type="entry name" value="SACCHAROPINE DEHYDROGENASE"/>
    <property type="match status" value="1"/>
</dbReference>
<dbReference type="Gene3D" id="3.40.50.720">
    <property type="entry name" value="NAD(P)-binding Rossmann-like Domain"/>
    <property type="match status" value="1"/>
</dbReference>
<proteinExistence type="predicted"/>
<protein>
    <submittedName>
        <fullName evidence="2">Saccharopine dehydrogenase</fullName>
    </submittedName>
</protein>
<accession>A0ABM8AKX9</accession>
<geneLocation type="plasmid" evidence="2 3">
    <name>pDAETH-2</name>
</geneLocation>
<dbReference type="EMBL" id="AP026562">
    <property type="protein sequence ID" value="BDP44480.1"/>
    <property type="molecule type" value="Genomic_DNA"/>
</dbReference>
<evidence type="ECO:0000313" key="2">
    <source>
        <dbReference type="EMBL" id="BDP44480.1"/>
    </source>
</evidence>
<dbReference type="InterPro" id="IPR036291">
    <property type="entry name" value="NAD(P)-bd_dom_sf"/>
</dbReference>
<dbReference type="InterPro" id="IPR005097">
    <property type="entry name" value="Sacchrp_dh_NADP-bd"/>
</dbReference>
<keyword evidence="2" id="KW-0614">Plasmid</keyword>
<evidence type="ECO:0000259" key="1">
    <source>
        <dbReference type="Pfam" id="PF03435"/>
    </source>
</evidence>
<name>A0ABM8AKX9_9DEIO</name>
<sequence length="358" mass="37431">MTPHPRWMIYGANGFTGGLIAREARRRGLAPVLAGRSREATQSLAGELGLEGRVFGLDTPAEVARNLGGVALVLHCAGPFSRTHGPMLSACLATGTHYLDITGEHAVLEGLHWRGPGAGRAGIVAVSGVGFDVVPTDGVAAHLAAALPSATRLRLAFRGGTVSRGTAITMAEGAGEGGLSRQGGLLVREPVAARTWRVEHDGVTYKAVSIPWGDVVTAYYSTGIPTVETYLAVSPAAALVMRGSRLTAPLLRLPAARRFLRERAGRAKGPSETEMREGGTVVWGEVTDPAGRRRTAKLVGPEGYRFTVEAALASVERVLAGGVPAGAWTPSQAFGRDFVKGLPGVELRDREGAAAPRR</sequence>